<gene>
    <name evidence="1" type="ORF">KE274_02850</name>
</gene>
<organism evidence="1 2">
    <name type="scientific">Microbacterium paraoxydans</name>
    <dbReference type="NCBI Taxonomy" id="199592"/>
    <lineage>
        <taxon>Bacteria</taxon>
        <taxon>Bacillati</taxon>
        <taxon>Actinomycetota</taxon>
        <taxon>Actinomycetes</taxon>
        <taxon>Micrococcales</taxon>
        <taxon>Microbacteriaceae</taxon>
        <taxon>Microbacterium</taxon>
    </lineage>
</organism>
<dbReference type="Proteomes" id="UP000678243">
    <property type="component" value="Unassembled WGS sequence"/>
</dbReference>
<evidence type="ECO:0000313" key="1">
    <source>
        <dbReference type="EMBL" id="MBS0023041.1"/>
    </source>
</evidence>
<accession>A0ABS5IJB4</accession>
<evidence type="ECO:0008006" key="3">
    <source>
        <dbReference type="Google" id="ProtNLM"/>
    </source>
</evidence>
<evidence type="ECO:0000313" key="2">
    <source>
        <dbReference type="Proteomes" id="UP000678243"/>
    </source>
</evidence>
<comment type="caution">
    <text evidence="1">The sequence shown here is derived from an EMBL/GenBank/DDBJ whole genome shotgun (WGS) entry which is preliminary data.</text>
</comment>
<dbReference type="RefSeq" id="WP_211541077.1">
    <property type="nucleotide sequence ID" value="NZ_JAGTUK010000001.1"/>
</dbReference>
<proteinExistence type="predicted"/>
<name>A0ABS5IJB4_9MICO</name>
<protein>
    <recommendedName>
        <fullName evidence="3">Excreted virulence factor EspC, type VII ESX diderm</fullName>
    </recommendedName>
</protein>
<reference evidence="1 2" key="1">
    <citation type="submission" date="2021-04" db="EMBL/GenBank/DDBJ databases">
        <title>Whole genome analysis of root endophytic bacterium Microbacterium paraoxydans ku-mp colonizing RP-bio226 rice variety.</title>
        <authorList>
            <person name="Ulaganathan K."/>
            <person name="Latha B."/>
        </authorList>
    </citation>
    <scope>NUCLEOTIDE SEQUENCE [LARGE SCALE GENOMIC DNA]</scope>
    <source>
        <strain evidence="2">ku-mp</strain>
    </source>
</reference>
<sequence>MTDLDVQGETLEAARARLTAAGAPVVTSCLSFAGVGSPTVEAALGEIESLVSQALSALAQTATNSASDAAAAASTFTASDDTLAQAAR</sequence>
<dbReference type="EMBL" id="JAGTUK010000001">
    <property type="protein sequence ID" value="MBS0023041.1"/>
    <property type="molecule type" value="Genomic_DNA"/>
</dbReference>
<keyword evidence="2" id="KW-1185">Reference proteome</keyword>